<dbReference type="GO" id="GO:0000701">
    <property type="term" value="F:purine-specific mismatch base pair DNA N-glycosylase activity"/>
    <property type="evidence" value="ECO:0007669"/>
    <property type="project" value="UniProtKB-EC"/>
</dbReference>
<comment type="function">
    <text evidence="2">Adenine glycosylase active on G-A mispairs. MutY also corrects error-prone DNA synthesis past GO lesions which are due to the oxidatively damaged form of guanine: 7,8-dihydro-8-oxoguanine (8-oxo-dGTP).</text>
</comment>
<dbReference type="Gene3D" id="1.10.1670.10">
    <property type="entry name" value="Helix-hairpin-Helix base-excision DNA repair enzymes (C-terminal)"/>
    <property type="match status" value="1"/>
</dbReference>
<dbReference type="GO" id="GO:0035485">
    <property type="term" value="F:adenine/guanine mispair binding"/>
    <property type="evidence" value="ECO:0007669"/>
    <property type="project" value="TreeGrafter"/>
</dbReference>
<dbReference type="Gene3D" id="1.10.340.30">
    <property type="entry name" value="Hypothetical protein, domain 2"/>
    <property type="match status" value="1"/>
</dbReference>
<feature type="domain" description="HhH-GPD" evidence="15">
    <location>
        <begin position="57"/>
        <end position="208"/>
    </location>
</feature>
<evidence type="ECO:0000256" key="2">
    <source>
        <dbReference type="ARBA" id="ARBA00002933"/>
    </source>
</evidence>
<keyword evidence="9" id="KW-0378">Hydrolase</keyword>
<dbReference type="Pfam" id="PF00730">
    <property type="entry name" value="HhH-GPD"/>
    <property type="match status" value="1"/>
</dbReference>
<keyword evidence="6" id="KW-0004">4Fe-4S</keyword>
<evidence type="ECO:0000256" key="14">
    <source>
        <dbReference type="RuleBase" id="RU365096"/>
    </source>
</evidence>
<comment type="similarity">
    <text evidence="3 14">Belongs to the Nth/MutY family.</text>
</comment>
<dbReference type="SUPFAM" id="SSF55811">
    <property type="entry name" value="Nudix"/>
    <property type="match status" value="1"/>
</dbReference>
<evidence type="ECO:0000256" key="11">
    <source>
        <dbReference type="ARBA" id="ARBA00023014"/>
    </source>
</evidence>
<dbReference type="GO" id="GO:0006298">
    <property type="term" value="P:mismatch repair"/>
    <property type="evidence" value="ECO:0007669"/>
    <property type="project" value="TreeGrafter"/>
</dbReference>
<dbReference type="OrthoDB" id="9802365at2"/>
<dbReference type="EMBL" id="QPEX01000011">
    <property type="protein sequence ID" value="RCS52737.1"/>
    <property type="molecule type" value="Genomic_DNA"/>
</dbReference>
<name>A0A368KST9_9BACT</name>
<dbReference type="RefSeq" id="WP_114368163.1">
    <property type="nucleotide sequence ID" value="NZ_QPEX01000011.1"/>
</dbReference>
<dbReference type="PANTHER" id="PTHR42944">
    <property type="entry name" value="ADENINE DNA GLYCOSYLASE"/>
    <property type="match status" value="1"/>
</dbReference>
<dbReference type="SMART" id="SM00478">
    <property type="entry name" value="ENDO3c"/>
    <property type="match status" value="1"/>
</dbReference>
<evidence type="ECO:0000313" key="16">
    <source>
        <dbReference type="EMBL" id="RCS52737.1"/>
    </source>
</evidence>
<accession>A0A368KST9</accession>
<keyword evidence="11" id="KW-0411">Iron-sulfur</keyword>
<dbReference type="PROSITE" id="PS01155">
    <property type="entry name" value="ENDONUCLEASE_III_2"/>
    <property type="match status" value="1"/>
</dbReference>
<organism evidence="16 17">
    <name type="scientific">Bremerella cremea</name>
    <dbReference type="NCBI Taxonomy" id="1031537"/>
    <lineage>
        <taxon>Bacteria</taxon>
        <taxon>Pseudomonadati</taxon>
        <taxon>Planctomycetota</taxon>
        <taxon>Planctomycetia</taxon>
        <taxon>Pirellulales</taxon>
        <taxon>Pirellulaceae</taxon>
        <taxon>Bremerella</taxon>
    </lineage>
</organism>
<dbReference type="NCBIfam" id="TIGR01084">
    <property type="entry name" value="mutY"/>
    <property type="match status" value="1"/>
</dbReference>
<dbReference type="InterPro" id="IPR011257">
    <property type="entry name" value="DNA_glycosylase"/>
</dbReference>
<dbReference type="InterPro" id="IPR003651">
    <property type="entry name" value="Endonuclease3_FeS-loop_motif"/>
</dbReference>
<dbReference type="InterPro" id="IPR003265">
    <property type="entry name" value="HhH-GPD_domain"/>
</dbReference>
<dbReference type="SMART" id="SM00525">
    <property type="entry name" value="FES"/>
    <property type="match status" value="1"/>
</dbReference>
<evidence type="ECO:0000256" key="12">
    <source>
        <dbReference type="ARBA" id="ARBA00023204"/>
    </source>
</evidence>
<comment type="catalytic activity">
    <reaction evidence="1 14">
        <text>Hydrolyzes free adenine bases from 7,8-dihydro-8-oxoguanine:adenine mismatched double-stranded DNA, leaving an apurinic site.</text>
        <dbReference type="EC" id="3.2.2.31"/>
    </reaction>
</comment>
<dbReference type="Proteomes" id="UP000253562">
    <property type="component" value="Unassembled WGS sequence"/>
</dbReference>
<evidence type="ECO:0000256" key="9">
    <source>
        <dbReference type="ARBA" id="ARBA00022801"/>
    </source>
</evidence>
<evidence type="ECO:0000259" key="15">
    <source>
        <dbReference type="SMART" id="SM00478"/>
    </source>
</evidence>
<keyword evidence="10 14" id="KW-0408">Iron</keyword>
<evidence type="ECO:0000256" key="4">
    <source>
        <dbReference type="ARBA" id="ARBA00012045"/>
    </source>
</evidence>
<evidence type="ECO:0000256" key="5">
    <source>
        <dbReference type="ARBA" id="ARBA00022023"/>
    </source>
</evidence>
<proteinExistence type="inferred from homology"/>
<comment type="caution">
    <text evidence="16">The sequence shown here is derived from an EMBL/GenBank/DDBJ whole genome shotgun (WGS) entry which is preliminary data.</text>
</comment>
<evidence type="ECO:0000313" key="17">
    <source>
        <dbReference type="Proteomes" id="UP000253562"/>
    </source>
</evidence>
<keyword evidence="8 14" id="KW-0227">DNA damage</keyword>
<dbReference type="GO" id="GO:0051539">
    <property type="term" value="F:4 iron, 4 sulfur cluster binding"/>
    <property type="evidence" value="ECO:0007669"/>
    <property type="project" value="UniProtKB-UniRule"/>
</dbReference>
<dbReference type="FunFam" id="1.10.340.30:FF:000002">
    <property type="entry name" value="Adenine DNA glycosylase"/>
    <property type="match status" value="1"/>
</dbReference>
<dbReference type="PANTHER" id="PTHR42944:SF1">
    <property type="entry name" value="ADENINE DNA GLYCOSYLASE"/>
    <property type="match status" value="1"/>
</dbReference>
<evidence type="ECO:0000256" key="3">
    <source>
        <dbReference type="ARBA" id="ARBA00008343"/>
    </source>
</evidence>
<keyword evidence="13 14" id="KW-0326">Glycosidase</keyword>
<dbReference type="InterPro" id="IPR044298">
    <property type="entry name" value="MIG/MutY"/>
</dbReference>
<dbReference type="EC" id="3.2.2.31" evidence="4 14"/>
<evidence type="ECO:0000256" key="7">
    <source>
        <dbReference type="ARBA" id="ARBA00022723"/>
    </source>
</evidence>
<dbReference type="Pfam" id="PF00633">
    <property type="entry name" value="HHH"/>
    <property type="match status" value="1"/>
</dbReference>
<dbReference type="Pfam" id="PF14815">
    <property type="entry name" value="NUDIX_4"/>
    <property type="match status" value="1"/>
</dbReference>
<dbReference type="Gene3D" id="3.90.79.10">
    <property type="entry name" value="Nucleoside Triphosphate Pyrophosphohydrolase"/>
    <property type="match status" value="1"/>
</dbReference>
<dbReference type="CDD" id="cd00056">
    <property type="entry name" value="ENDO3c"/>
    <property type="match status" value="1"/>
</dbReference>
<dbReference type="CDD" id="cd03431">
    <property type="entry name" value="NUDIX_DNA_Glycosylase_C-MutY"/>
    <property type="match status" value="1"/>
</dbReference>
<evidence type="ECO:0000256" key="13">
    <source>
        <dbReference type="ARBA" id="ARBA00023295"/>
    </source>
</evidence>
<evidence type="ECO:0000256" key="6">
    <source>
        <dbReference type="ARBA" id="ARBA00022485"/>
    </source>
</evidence>
<keyword evidence="12" id="KW-0234">DNA repair</keyword>
<evidence type="ECO:0000256" key="10">
    <source>
        <dbReference type="ARBA" id="ARBA00023004"/>
    </source>
</evidence>
<keyword evidence="7" id="KW-0479">Metal-binding</keyword>
<dbReference type="AlphaFoldDB" id="A0A368KST9"/>
<comment type="cofactor">
    <cofactor evidence="14">
        <name>[4Fe-4S] cluster</name>
        <dbReference type="ChEBI" id="CHEBI:49883"/>
    </cofactor>
    <text evidence="14">Binds 1 [4Fe-4S] cluster.</text>
</comment>
<dbReference type="InterPro" id="IPR023170">
    <property type="entry name" value="HhH_base_excis_C"/>
</dbReference>
<protein>
    <recommendedName>
        <fullName evidence="5 14">Adenine DNA glycosylase</fullName>
        <ecNumber evidence="4 14">3.2.2.31</ecNumber>
    </recommendedName>
</protein>
<dbReference type="GO" id="GO:0034039">
    <property type="term" value="F:8-oxo-7,8-dihydroguanine DNA N-glycosylase activity"/>
    <property type="evidence" value="ECO:0007669"/>
    <property type="project" value="TreeGrafter"/>
</dbReference>
<dbReference type="SUPFAM" id="SSF48150">
    <property type="entry name" value="DNA-glycosylase"/>
    <property type="match status" value="1"/>
</dbReference>
<dbReference type="GO" id="GO:0046872">
    <property type="term" value="F:metal ion binding"/>
    <property type="evidence" value="ECO:0007669"/>
    <property type="project" value="UniProtKB-UniRule"/>
</dbReference>
<dbReference type="GO" id="GO:0032357">
    <property type="term" value="F:oxidized purine DNA binding"/>
    <property type="evidence" value="ECO:0007669"/>
    <property type="project" value="TreeGrafter"/>
</dbReference>
<evidence type="ECO:0000256" key="1">
    <source>
        <dbReference type="ARBA" id="ARBA00000843"/>
    </source>
</evidence>
<dbReference type="InterPro" id="IPR004036">
    <property type="entry name" value="Endonuclease-III-like_CS2"/>
</dbReference>
<evidence type="ECO:0000256" key="8">
    <source>
        <dbReference type="ARBA" id="ARBA00022763"/>
    </source>
</evidence>
<dbReference type="InterPro" id="IPR000445">
    <property type="entry name" value="HhH_motif"/>
</dbReference>
<dbReference type="InterPro" id="IPR015797">
    <property type="entry name" value="NUDIX_hydrolase-like_dom_sf"/>
</dbReference>
<gene>
    <name evidence="16" type="primary">mutY</name>
    <name evidence="16" type="ORF">DTL42_07830</name>
</gene>
<dbReference type="InterPro" id="IPR005760">
    <property type="entry name" value="A/G_AdeGlyc_MutY"/>
</dbReference>
<dbReference type="InterPro" id="IPR029119">
    <property type="entry name" value="MutY_C"/>
</dbReference>
<dbReference type="GO" id="GO:0006284">
    <property type="term" value="P:base-excision repair"/>
    <property type="evidence" value="ECO:0007669"/>
    <property type="project" value="UniProtKB-UniRule"/>
</dbReference>
<reference evidence="16 17" key="1">
    <citation type="submission" date="2018-07" db="EMBL/GenBank/DDBJ databases">
        <title>Comparative genomes isolates from brazilian mangrove.</title>
        <authorList>
            <person name="De Araujo J.E."/>
            <person name="Taketani R.G."/>
            <person name="Silva M.C.P."/>
            <person name="Lourenco M.V."/>
            <person name="Oliveira V.M."/>
            <person name="Andreote F.D."/>
        </authorList>
    </citation>
    <scope>NUCLEOTIDE SEQUENCE [LARGE SCALE GENOMIC DNA]</scope>
    <source>
        <strain evidence="16 17">HEX PRIS-MGV</strain>
    </source>
</reference>
<sequence>MAKTSRSQLKKNDASSPVRGSLVAFHAHVAAWFQQHQRDLPWRKSQDPYRVWISEIMLQQTQVATVKEYFRRFIAQLPTVQDLAAAEEQEVLRLWEGLGYYRRARQLHAAAQEIVTRFHGEFPHQVDDIQSLPGIGRYTAGAIASIAFGQRAPILEANTQRLYARLIGWDEVLTTSLSQKRLWQFAEDILPDDNVGIFNQALMEVGSLVCTPKNPTCQQCPLSAHCEAYHQGRQEEIPRPKKKIEFIPITEIALVVRKKNQVLVRQCGPDERWAGLWDFPRFPLGETKSDIDLSGVTKQLAEAVGIQAEMHQHLKTIKHGVTKYRITLLCHEMIYQQGRLKPQTGPDGQPRVWKWIDVAELGELPLSTTGRKLGRLLSA</sequence>